<dbReference type="AlphaFoldDB" id="A0A1R3IN38"/>
<evidence type="ECO:0000313" key="2">
    <source>
        <dbReference type="EMBL" id="OMO83971.1"/>
    </source>
</evidence>
<proteinExistence type="predicted"/>
<dbReference type="EMBL" id="AWWV01009790">
    <property type="protein sequence ID" value="OMO83971.1"/>
    <property type="molecule type" value="Genomic_DNA"/>
</dbReference>
<feature type="region of interest" description="Disordered" evidence="1">
    <location>
        <begin position="1"/>
        <end position="24"/>
    </location>
</feature>
<organism evidence="2 3">
    <name type="scientific">Corchorus capsularis</name>
    <name type="common">Jute</name>
    <dbReference type="NCBI Taxonomy" id="210143"/>
    <lineage>
        <taxon>Eukaryota</taxon>
        <taxon>Viridiplantae</taxon>
        <taxon>Streptophyta</taxon>
        <taxon>Embryophyta</taxon>
        <taxon>Tracheophyta</taxon>
        <taxon>Spermatophyta</taxon>
        <taxon>Magnoliopsida</taxon>
        <taxon>eudicotyledons</taxon>
        <taxon>Gunneridae</taxon>
        <taxon>Pentapetalae</taxon>
        <taxon>rosids</taxon>
        <taxon>malvids</taxon>
        <taxon>Malvales</taxon>
        <taxon>Malvaceae</taxon>
        <taxon>Grewioideae</taxon>
        <taxon>Apeibeae</taxon>
        <taxon>Corchorus</taxon>
    </lineage>
</organism>
<accession>A0A1R3IN38</accession>
<evidence type="ECO:0000313" key="3">
    <source>
        <dbReference type="Proteomes" id="UP000188268"/>
    </source>
</evidence>
<dbReference type="Gramene" id="OMO83971">
    <property type="protein sequence ID" value="OMO83971"/>
    <property type="gene ID" value="CCACVL1_11068"/>
</dbReference>
<gene>
    <name evidence="2" type="ORF">CCACVL1_11068</name>
</gene>
<keyword evidence="3" id="KW-1185">Reference proteome</keyword>
<protein>
    <submittedName>
        <fullName evidence="2">Uncharacterized protein</fullName>
    </submittedName>
</protein>
<reference evidence="2 3" key="1">
    <citation type="submission" date="2013-09" db="EMBL/GenBank/DDBJ databases">
        <title>Corchorus capsularis genome sequencing.</title>
        <authorList>
            <person name="Alam M."/>
            <person name="Haque M.S."/>
            <person name="Islam M.S."/>
            <person name="Emdad E.M."/>
            <person name="Islam M.M."/>
            <person name="Ahmed B."/>
            <person name="Halim A."/>
            <person name="Hossen Q.M.M."/>
            <person name="Hossain M.Z."/>
            <person name="Ahmed R."/>
            <person name="Khan M.M."/>
            <person name="Islam R."/>
            <person name="Rashid M.M."/>
            <person name="Khan S.A."/>
            <person name="Rahman M.S."/>
            <person name="Alam M."/>
        </authorList>
    </citation>
    <scope>NUCLEOTIDE SEQUENCE [LARGE SCALE GENOMIC DNA]</scope>
    <source>
        <strain evidence="3">cv. CVL-1</strain>
        <tissue evidence="2">Whole seedling</tissue>
    </source>
</reference>
<sequence length="24" mass="2647">MENSPQNLEIDDEDLKQEGVQAGS</sequence>
<evidence type="ECO:0000256" key="1">
    <source>
        <dbReference type="SAM" id="MobiDB-lite"/>
    </source>
</evidence>
<name>A0A1R3IN38_COCAP</name>
<comment type="caution">
    <text evidence="2">The sequence shown here is derived from an EMBL/GenBank/DDBJ whole genome shotgun (WGS) entry which is preliminary data.</text>
</comment>
<dbReference type="Proteomes" id="UP000188268">
    <property type="component" value="Unassembled WGS sequence"/>
</dbReference>